<feature type="compositionally biased region" description="Basic and acidic residues" evidence="1">
    <location>
        <begin position="127"/>
        <end position="140"/>
    </location>
</feature>
<keyword evidence="3" id="KW-1185">Reference proteome</keyword>
<accession>A0A1H5QLW6</accession>
<feature type="compositionally biased region" description="Basic residues" evidence="1">
    <location>
        <begin position="176"/>
        <end position="200"/>
    </location>
</feature>
<name>A0A1H5QLW6_9PSEU</name>
<feature type="region of interest" description="Disordered" evidence="1">
    <location>
        <begin position="229"/>
        <end position="253"/>
    </location>
</feature>
<evidence type="ECO:0000256" key="1">
    <source>
        <dbReference type="SAM" id="MobiDB-lite"/>
    </source>
</evidence>
<gene>
    <name evidence="2" type="ORF">SAMN05421837_103658</name>
</gene>
<feature type="region of interest" description="Disordered" evidence="1">
    <location>
        <begin position="1"/>
        <end position="28"/>
    </location>
</feature>
<evidence type="ECO:0000313" key="3">
    <source>
        <dbReference type="Proteomes" id="UP000198878"/>
    </source>
</evidence>
<protein>
    <submittedName>
        <fullName evidence="2">Uncharacterized protein</fullName>
    </submittedName>
</protein>
<evidence type="ECO:0000313" key="2">
    <source>
        <dbReference type="EMBL" id="SEF27152.1"/>
    </source>
</evidence>
<sequence>MKGHARSSVHGKPDGNVMRNGSQNSTGMKVFVIPKGIREVIRPLHGIKHSTKGVEQPTHAKQHQGRNPGMVQKLREDENRHPPQGDVDRHPNPPRSMRPKHLESNPKNSPTPNDRQDHIPGRLRHGQQGERRISPRDEKKNHRVVSTLHPLVSPRAPKPPVVQGTDPEQPKDRQPVNRRRQRRERRHSGRRQRDQRRRRGQGTEERPEVDVASQPRAEVHYGLGWFRRHAHPSRLRDRRFAGSGRVTRLTPGA</sequence>
<proteinExistence type="predicted"/>
<feature type="region of interest" description="Disordered" evidence="1">
    <location>
        <begin position="48"/>
        <end position="217"/>
    </location>
</feature>
<dbReference type="EMBL" id="FNUJ01000003">
    <property type="protein sequence ID" value="SEF27152.1"/>
    <property type="molecule type" value="Genomic_DNA"/>
</dbReference>
<organism evidence="2 3">
    <name type="scientific">Amycolatopsis pretoriensis</name>
    <dbReference type="NCBI Taxonomy" id="218821"/>
    <lineage>
        <taxon>Bacteria</taxon>
        <taxon>Bacillati</taxon>
        <taxon>Actinomycetota</taxon>
        <taxon>Actinomycetes</taxon>
        <taxon>Pseudonocardiales</taxon>
        <taxon>Pseudonocardiaceae</taxon>
        <taxon>Amycolatopsis</taxon>
    </lineage>
</organism>
<feature type="compositionally biased region" description="Basic and acidic residues" evidence="1">
    <location>
        <begin position="73"/>
        <end position="91"/>
    </location>
</feature>
<reference evidence="3" key="1">
    <citation type="submission" date="2016-10" db="EMBL/GenBank/DDBJ databases">
        <authorList>
            <person name="Varghese N."/>
            <person name="Submissions S."/>
        </authorList>
    </citation>
    <scope>NUCLEOTIDE SEQUENCE [LARGE SCALE GENOMIC DNA]</scope>
    <source>
        <strain evidence="3">DSM 44654</strain>
    </source>
</reference>
<dbReference type="AlphaFoldDB" id="A0A1H5QLW6"/>
<dbReference type="Proteomes" id="UP000198878">
    <property type="component" value="Unassembled WGS sequence"/>
</dbReference>